<keyword evidence="4" id="KW-0808">Transferase</keyword>
<dbReference type="Gene3D" id="3.30.565.10">
    <property type="entry name" value="Histidine kinase-like ATPase, C-terminal domain"/>
    <property type="match status" value="1"/>
</dbReference>
<dbReference type="InterPro" id="IPR036890">
    <property type="entry name" value="HATPase_C_sf"/>
</dbReference>
<evidence type="ECO:0000256" key="1">
    <source>
        <dbReference type="ARBA" id="ARBA00000085"/>
    </source>
</evidence>
<keyword evidence="9" id="KW-1133">Transmembrane helix</keyword>
<feature type="transmembrane region" description="Helical" evidence="9">
    <location>
        <begin position="67"/>
        <end position="88"/>
    </location>
</feature>
<keyword evidence="7" id="KW-0067">ATP-binding</keyword>
<dbReference type="GO" id="GO:0016020">
    <property type="term" value="C:membrane"/>
    <property type="evidence" value="ECO:0007669"/>
    <property type="project" value="InterPro"/>
</dbReference>
<evidence type="ECO:0000256" key="6">
    <source>
        <dbReference type="ARBA" id="ARBA00022777"/>
    </source>
</evidence>
<dbReference type="GO" id="GO:0005524">
    <property type="term" value="F:ATP binding"/>
    <property type="evidence" value="ECO:0007669"/>
    <property type="project" value="UniProtKB-KW"/>
</dbReference>
<dbReference type="Pfam" id="PF07730">
    <property type="entry name" value="HisKA_3"/>
    <property type="match status" value="1"/>
</dbReference>
<keyword evidence="8" id="KW-0902">Two-component regulatory system</keyword>
<keyword evidence="5" id="KW-0547">Nucleotide-binding</keyword>
<dbReference type="InterPro" id="IPR050482">
    <property type="entry name" value="Sensor_HK_TwoCompSys"/>
</dbReference>
<name>A0A385TLA9_PAELA</name>
<proteinExistence type="predicted"/>
<keyword evidence="3" id="KW-0597">Phosphoprotein</keyword>
<evidence type="ECO:0000313" key="11">
    <source>
        <dbReference type="EMBL" id="AYB43227.1"/>
    </source>
</evidence>
<organism evidence="11 12">
    <name type="scientific">Paenibacillus lautus</name>
    <name type="common">Bacillus lautus</name>
    <dbReference type="NCBI Taxonomy" id="1401"/>
    <lineage>
        <taxon>Bacteria</taxon>
        <taxon>Bacillati</taxon>
        <taxon>Bacillota</taxon>
        <taxon>Bacilli</taxon>
        <taxon>Bacillales</taxon>
        <taxon>Paenibacillaceae</taxon>
        <taxon>Paenibacillus</taxon>
    </lineage>
</organism>
<evidence type="ECO:0000256" key="5">
    <source>
        <dbReference type="ARBA" id="ARBA00022741"/>
    </source>
</evidence>
<evidence type="ECO:0000256" key="2">
    <source>
        <dbReference type="ARBA" id="ARBA00012438"/>
    </source>
</evidence>
<dbReference type="GO" id="GO:0046983">
    <property type="term" value="F:protein dimerization activity"/>
    <property type="evidence" value="ECO:0007669"/>
    <property type="project" value="InterPro"/>
</dbReference>
<feature type="transmembrane region" description="Helical" evidence="9">
    <location>
        <begin position="115"/>
        <end position="134"/>
    </location>
</feature>
<feature type="transmembrane region" description="Helical" evidence="9">
    <location>
        <begin position="38"/>
        <end position="55"/>
    </location>
</feature>
<keyword evidence="6 11" id="KW-0418">Kinase</keyword>
<dbReference type="EC" id="2.7.13.3" evidence="2"/>
<dbReference type="EMBL" id="CP032412">
    <property type="protein sequence ID" value="AYB43227.1"/>
    <property type="molecule type" value="Genomic_DNA"/>
</dbReference>
<reference evidence="11 12" key="1">
    <citation type="submission" date="2018-09" db="EMBL/GenBank/DDBJ databases">
        <title>Genome Sequence of Paenibacillus lautus Strain E7593-69, Azo Dye-Degrading Bacteria, Isolated from Commercial Tattoo Inks.</title>
        <authorList>
            <person name="Nho S.W."/>
            <person name="Kim S.-J."/>
            <person name="Kweon O."/>
            <person name="Cerniglia C.E."/>
        </authorList>
    </citation>
    <scope>NUCLEOTIDE SEQUENCE [LARGE SCALE GENOMIC DNA]</scope>
    <source>
        <strain evidence="11 12">E7593-69</strain>
    </source>
</reference>
<dbReference type="PANTHER" id="PTHR24421:SF10">
    <property type="entry name" value="NITRATE_NITRITE SENSOR PROTEIN NARQ"/>
    <property type="match status" value="1"/>
</dbReference>
<accession>A0A385TLA9</accession>
<dbReference type="KEGG" id="plw:D5F53_07985"/>
<dbReference type="AlphaFoldDB" id="A0A385TLA9"/>
<evidence type="ECO:0000259" key="10">
    <source>
        <dbReference type="Pfam" id="PF07730"/>
    </source>
</evidence>
<dbReference type="PANTHER" id="PTHR24421">
    <property type="entry name" value="NITRATE/NITRITE SENSOR PROTEIN NARX-RELATED"/>
    <property type="match status" value="1"/>
</dbReference>
<feature type="domain" description="Signal transduction histidine kinase subgroup 3 dimerisation and phosphoacceptor" evidence="10">
    <location>
        <begin position="177"/>
        <end position="243"/>
    </location>
</feature>
<dbReference type="Gene3D" id="1.20.5.1930">
    <property type="match status" value="1"/>
</dbReference>
<evidence type="ECO:0000256" key="8">
    <source>
        <dbReference type="ARBA" id="ARBA00023012"/>
    </source>
</evidence>
<dbReference type="Proteomes" id="UP000266552">
    <property type="component" value="Chromosome"/>
</dbReference>
<keyword evidence="9" id="KW-0812">Transmembrane</keyword>
<evidence type="ECO:0000256" key="4">
    <source>
        <dbReference type="ARBA" id="ARBA00022679"/>
    </source>
</evidence>
<evidence type="ECO:0000256" key="9">
    <source>
        <dbReference type="SAM" id="Phobius"/>
    </source>
</evidence>
<comment type="catalytic activity">
    <reaction evidence="1">
        <text>ATP + protein L-histidine = ADP + protein N-phospho-L-histidine.</text>
        <dbReference type="EC" id="2.7.13.3"/>
    </reaction>
</comment>
<dbReference type="SUPFAM" id="SSF55874">
    <property type="entry name" value="ATPase domain of HSP90 chaperone/DNA topoisomerase II/histidine kinase"/>
    <property type="match status" value="1"/>
</dbReference>
<protein>
    <recommendedName>
        <fullName evidence="2">histidine kinase</fullName>
        <ecNumber evidence="2">2.7.13.3</ecNumber>
    </recommendedName>
</protein>
<evidence type="ECO:0000256" key="7">
    <source>
        <dbReference type="ARBA" id="ARBA00022840"/>
    </source>
</evidence>
<keyword evidence="12" id="KW-1185">Reference proteome</keyword>
<dbReference type="GO" id="GO:0000155">
    <property type="term" value="F:phosphorelay sensor kinase activity"/>
    <property type="evidence" value="ECO:0007669"/>
    <property type="project" value="InterPro"/>
</dbReference>
<feature type="transmembrane region" description="Helical" evidence="9">
    <location>
        <begin position="12"/>
        <end position="32"/>
    </location>
</feature>
<keyword evidence="9" id="KW-0472">Membrane</keyword>
<dbReference type="InterPro" id="IPR011712">
    <property type="entry name" value="Sig_transdc_His_kin_sub3_dim/P"/>
</dbReference>
<dbReference type="RefSeq" id="WP_119847249.1">
    <property type="nucleotide sequence ID" value="NZ_CP032412.1"/>
</dbReference>
<dbReference type="CDD" id="cd16917">
    <property type="entry name" value="HATPase_UhpB-NarQ-NarX-like"/>
    <property type="match status" value="1"/>
</dbReference>
<evidence type="ECO:0000256" key="3">
    <source>
        <dbReference type="ARBA" id="ARBA00022553"/>
    </source>
</evidence>
<gene>
    <name evidence="11" type="ORF">D5F53_07985</name>
</gene>
<sequence>MRSYTDSWSPSIAVVIWRMFALLLLAALWFMGDAGTEGFILVFALAILAIARWRFSLPSWTTLVDQILCISIIPFWPEAGFGLALPLFETMLAGKPLFSLPILAALVNGYVDPDLPLLLMLVQASFAGWIVLCWSKQIQQYRLEADQERRDRYELEILKGELLMANVQTAQLAELRERHRISQKLHDEVGHELTAALLAFQAFETLWRENDPQAEDMFAQAQMRLSRSALELRETVHNMQPVQAIGIRSLEEICRNFKAMPVQLQIYGDTSRIAAHLWVILNSCLKEALTNAVRHSKAKHVEVSLDVNEHIVRLSVQNDGVLDSSSLPGNGLRNLRQRAQAAGGSISTNTSGGFQLVCVLPMGKEGIR</sequence>
<evidence type="ECO:0000313" key="12">
    <source>
        <dbReference type="Proteomes" id="UP000266552"/>
    </source>
</evidence>